<organism evidence="6 7">
    <name type="scientific">Occultella gossypii</name>
    <dbReference type="NCBI Taxonomy" id="2800820"/>
    <lineage>
        <taxon>Bacteria</taxon>
        <taxon>Bacillati</taxon>
        <taxon>Actinomycetota</taxon>
        <taxon>Actinomycetes</taxon>
        <taxon>Micrococcales</taxon>
        <taxon>Ruaniaceae</taxon>
        <taxon>Occultella</taxon>
    </lineage>
</organism>
<reference evidence="6 7" key="1">
    <citation type="submission" date="2021-04" db="EMBL/GenBank/DDBJ databases">
        <title>Ruania sp. nov., isolated from sandy soil of mangrove forest.</title>
        <authorList>
            <person name="Ge X."/>
            <person name="Huang R."/>
            <person name="Liu W."/>
        </authorList>
    </citation>
    <scope>NUCLEOTIDE SEQUENCE [LARGE SCALE GENOMIC DNA]</scope>
    <source>
        <strain evidence="6 7">N2-46</strain>
    </source>
</reference>
<dbReference type="InterPro" id="IPR001387">
    <property type="entry name" value="Cro/C1-type_HTH"/>
</dbReference>
<sequence>MPTISDVARLAGVSPMTVSNVLNGRATVTAANRRKVEEAIKATGYVRNASARALKSGRSQVVGLAVLEAVSPFYGELTAGVEGILEDEGITVFIASTHNSAEREDATLRRFAELRSLGVILASTRFTPALHANIARTRASGLAVVAIANAQDELDACTVGGHDTRGGALVAEHLSALGRDRFAYVGGPGEAAVYQHRKSGYVDGLRAAGHEVRPEHILDCAQDTIARGIEAGQRLLDSPIPPSAVFCANDLLALGVLQAATTRGVRVPDDLAVVGYDDIPFAAGAAVPLTSVRQPIREMGEAAATLLLAEIKAGADHEHDHQVLEPTIVVRTSTVGARTSANHYR</sequence>
<dbReference type="CDD" id="cd06267">
    <property type="entry name" value="PBP1_LacI_sugar_binding-like"/>
    <property type="match status" value="1"/>
</dbReference>
<dbReference type="PANTHER" id="PTHR30146">
    <property type="entry name" value="LACI-RELATED TRANSCRIPTIONAL REPRESSOR"/>
    <property type="match status" value="1"/>
</dbReference>
<keyword evidence="7" id="KW-1185">Reference proteome</keyword>
<dbReference type="PROSITE" id="PS00356">
    <property type="entry name" value="HTH_LACI_1"/>
    <property type="match status" value="1"/>
</dbReference>
<dbReference type="SUPFAM" id="SSF47413">
    <property type="entry name" value="lambda repressor-like DNA-binding domains"/>
    <property type="match status" value="1"/>
</dbReference>
<dbReference type="InterPro" id="IPR028082">
    <property type="entry name" value="Peripla_BP_I"/>
</dbReference>
<dbReference type="SMART" id="SM00354">
    <property type="entry name" value="HTH_LACI"/>
    <property type="match status" value="1"/>
</dbReference>
<comment type="caution">
    <text evidence="6">The sequence shown here is derived from an EMBL/GenBank/DDBJ whole genome shotgun (WGS) entry which is preliminary data.</text>
</comment>
<dbReference type="PROSITE" id="PS50943">
    <property type="entry name" value="HTH_CROC1"/>
    <property type="match status" value="1"/>
</dbReference>
<evidence type="ECO:0000313" key="6">
    <source>
        <dbReference type="EMBL" id="MBZ2198961.1"/>
    </source>
</evidence>
<dbReference type="RefSeq" id="WP_223410705.1">
    <property type="nucleotide sequence ID" value="NZ_JAGSHT010000022.1"/>
</dbReference>
<evidence type="ECO:0000313" key="7">
    <source>
        <dbReference type="Proteomes" id="UP000826651"/>
    </source>
</evidence>
<dbReference type="Gene3D" id="1.10.260.40">
    <property type="entry name" value="lambda repressor-like DNA-binding domains"/>
    <property type="match status" value="1"/>
</dbReference>
<dbReference type="EMBL" id="JAGSHT010000022">
    <property type="protein sequence ID" value="MBZ2198961.1"/>
    <property type="molecule type" value="Genomic_DNA"/>
</dbReference>
<dbReference type="PRINTS" id="PR00036">
    <property type="entry name" value="HTHLACI"/>
</dbReference>
<dbReference type="Pfam" id="PF13377">
    <property type="entry name" value="Peripla_BP_3"/>
    <property type="match status" value="1"/>
</dbReference>
<dbReference type="Proteomes" id="UP000826651">
    <property type="component" value="Unassembled WGS sequence"/>
</dbReference>
<protein>
    <submittedName>
        <fullName evidence="6">LacI family DNA-binding transcriptional regulator</fullName>
    </submittedName>
</protein>
<dbReference type="Gene3D" id="3.40.50.2300">
    <property type="match status" value="2"/>
</dbReference>
<accession>A0ABS7SF33</accession>
<dbReference type="InterPro" id="IPR000843">
    <property type="entry name" value="HTH_LacI"/>
</dbReference>
<dbReference type="CDD" id="cd01392">
    <property type="entry name" value="HTH_LacI"/>
    <property type="match status" value="1"/>
</dbReference>
<keyword evidence="2 6" id="KW-0238">DNA-binding</keyword>
<feature type="domain" description="HTH cro/C1-type" evidence="5">
    <location>
        <begin position="3"/>
        <end position="46"/>
    </location>
</feature>
<keyword evidence="1" id="KW-0805">Transcription regulation</keyword>
<evidence type="ECO:0000256" key="3">
    <source>
        <dbReference type="ARBA" id="ARBA00023163"/>
    </source>
</evidence>
<name>A0ABS7SF33_9MICO</name>
<dbReference type="InterPro" id="IPR046335">
    <property type="entry name" value="LacI/GalR-like_sensor"/>
</dbReference>
<keyword evidence="3" id="KW-0804">Transcription</keyword>
<gene>
    <name evidence="6" type="ORF">KCQ71_22630</name>
</gene>
<proteinExistence type="predicted"/>
<evidence type="ECO:0000259" key="4">
    <source>
        <dbReference type="PROSITE" id="PS50932"/>
    </source>
</evidence>
<feature type="domain" description="HTH lacI-type" evidence="4">
    <location>
        <begin position="2"/>
        <end position="56"/>
    </location>
</feature>
<dbReference type="GO" id="GO:0003677">
    <property type="term" value="F:DNA binding"/>
    <property type="evidence" value="ECO:0007669"/>
    <property type="project" value="UniProtKB-KW"/>
</dbReference>
<dbReference type="InterPro" id="IPR010982">
    <property type="entry name" value="Lambda_DNA-bd_dom_sf"/>
</dbReference>
<dbReference type="PANTHER" id="PTHR30146:SF109">
    <property type="entry name" value="HTH-TYPE TRANSCRIPTIONAL REGULATOR GALS"/>
    <property type="match status" value="1"/>
</dbReference>
<evidence type="ECO:0000256" key="1">
    <source>
        <dbReference type="ARBA" id="ARBA00023015"/>
    </source>
</evidence>
<evidence type="ECO:0000259" key="5">
    <source>
        <dbReference type="PROSITE" id="PS50943"/>
    </source>
</evidence>
<dbReference type="Pfam" id="PF00356">
    <property type="entry name" value="LacI"/>
    <property type="match status" value="1"/>
</dbReference>
<dbReference type="PROSITE" id="PS50932">
    <property type="entry name" value="HTH_LACI_2"/>
    <property type="match status" value="1"/>
</dbReference>
<dbReference type="SUPFAM" id="SSF53822">
    <property type="entry name" value="Periplasmic binding protein-like I"/>
    <property type="match status" value="1"/>
</dbReference>
<evidence type="ECO:0000256" key="2">
    <source>
        <dbReference type="ARBA" id="ARBA00023125"/>
    </source>
</evidence>